<protein>
    <submittedName>
        <fullName evidence="5">Uncharacterized protein</fullName>
    </submittedName>
</protein>
<dbReference type="HOGENOM" id="CLU_876470_0_0_10"/>
<dbReference type="RefSeq" id="WP_013688764.1">
    <property type="nucleotide sequence ID" value="NC_015321.1"/>
</dbReference>
<dbReference type="AlphaFoldDB" id="F2IIP5"/>
<dbReference type="NCBIfam" id="TIGR04183">
    <property type="entry name" value="Por_Secre_tail"/>
    <property type="match status" value="1"/>
</dbReference>
<dbReference type="InterPro" id="IPR026444">
    <property type="entry name" value="Secre_tail"/>
</dbReference>
<feature type="chain" id="PRO_5003283752" evidence="2">
    <location>
        <begin position="19"/>
        <end position="317"/>
    </location>
</feature>
<dbReference type="InterPro" id="IPR046863">
    <property type="entry name" value="MbnP-like_dom"/>
</dbReference>
<feature type="domain" description="Secretion system C-terminal sorting" evidence="3">
    <location>
        <begin position="244"/>
        <end position="315"/>
    </location>
</feature>
<dbReference type="STRING" id="755732.Fluta_4045"/>
<evidence type="ECO:0000256" key="1">
    <source>
        <dbReference type="ARBA" id="ARBA00022729"/>
    </source>
</evidence>
<keyword evidence="6" id="KW-1185">Reference proteome</keyword>
<evidence type="ECO:0000313" key="5">
    <source>
        <dbReference type="EMBL" id="AEA46007.1"/>
    </source>
</evidence>
<reference evidence="6" key="2">
    <citation type="submission" date="2011-02" db="EMBL/GenBank/DDBJ databases">
        <title>The complete genome of Fluviicola taffensis DSM 16823.</title>
        <authorList>
            <consortium name="US DOE Joint Genome Institute (JGI-PGF)"/>
            <person name="Lucas S."/>
            <person name="Copeland A."/>
            <person name="Lapidus A."/>
            <person name="Bruce D."/>
            <person name="Goodwin L."/>
            <person name="Pitluck S."/>
            <person name="Kyrpides N."/>
            <person name="Mavromatis K."/>
            <person name="Ivanova N."/>
            <person name="Mikhailova N."/>
            <person name="Pagani I."/>
            <person name="Chertkov O."/>
            <person name="Detter J.C."/>
            <person name="Han C."/>
            <person name="Tapia R."/>
            <person name="Land M."/>
            <person name="Hauser L."/>
            <person name="Markowitz V."/>
            <person name="Cheng J.-F."/>
            <person name="Hugenholtz P."/>
            <person name="Woyke T."/>
            <person name="Wu D."/>
            <person name="Tindall B."/>
            <person name="Pomrenke H.G."/>
            <person name="Brambilla E."/>
            <person name="Klenk H.-P."/>
            <person name="Eisen J.A."/>
        </authorList>
    </citation>
    <scope>NUCLEOTIDE SEQUENCE [LARGE SCALE GENOMIC DNA]</scope>
    <source>
        <strain evidence="6">DSM 16823 / RW262 / RW262</strain>
    </source>
</reference>
<accession>F2IIP5</accession>
<feature type="domain" description="Copper-binding protein MbnP-like" evidence="4">
    <location>
        <begin position="20"/>
        <end position="203"/>
    </location>
</feature>
<evidence type="ECO:0000313" key="6">
    <source>
        <dbReference type="Proteomes" id="UP000007463"/>
    </source>
</evidence>
<dbReference type="EMBL" id="CP002542">
    <property type="protein sequence ID" value="AEA46007.1"/>
    <property type="molecule type" value="Genomic_DNA"/>
</dbReference>
<dbReference type="Proteomes" id="UP000007463">
    <property type="component" value="Chromosome"/>
</dbReference>
<evidence type="ECO:0000259" key="4">
    <source>
        <dbReference type="Pfam" id="PF20243"/>
    </source>
</evidence>
<gene>
    <name evidence="5" type="ordered locus">Fluta_4045</name>
</gene>
<dbReference type="KEGG" id="fte:Fluta_4045"/>
<evidence type="ECO:0000256" key="2">
    <source>
        <dbReference type="SAM" id="SignalP"/>
    </source>
</evidence>
<feature type="signal peptide" evidence="2">
    <location>
        <begin position="1"/>
        <end position="18"/>
    </location>
</feature>
<dbReference type="eggNOG" id="ENOG5033U3S">
    <property type="taxonomic scope" value="Bacteria"/>
</dbReference>
<evidence type="ECO:0000259" key="3">
    <source>
        <dbReference type="Pfam" id="PF18962"/>
    </source>
</evidence>
<organism evidence="5 6">
    <name type="scientific">Fluviicola taffensis (strain DSM 16823 / NCIMB 13979 / RW262)</name>
    <dbReference type="NCBI Taxonomy" id="755732"/>
    <lineage>
        <taxon>Bacteria</taxon>
        <taxon>Pseudomonadati</taxon>
        <taxon>Bacteroidota</taxon>
        <taxon>Flavobacteriia</taxon>
        <taxon>Flavobacteriales</taxon>
        <taxon>Crocinitomicaceae</taxon>
        <taxon>Fluviicola</taxon>
    </lineage>
</organism>
<sequence length="317" mass="35091" precursor="true">MKNIFLALALLSNALAFSQSNVSIVFHHKLGNDDFAFNTVHTNNLGNSFKLIRLEYYITKYSIVHDGGQITQVSSDTVSLIRAQDLISTIQLGQFNITNIEGVKFYIGVHTPVNHEDPSLFPSYHPLAFQAPSMHWGWTSGYRFIALEGQSGPTVNQTLEIHSLDDHNYFQTSVNVNGEQGQNGLEMHVDADYVLGLYNININSGLVVHGADNEAANLVSNFVNYVFTPNVLAVKENQSTYFSIFPNPANGTVQIQLMEDISNCEVELLDVSGKLISTRKISSDAALLSVQLENPGFYMLNLMKDGKVLQSSKLINN</sequence>
<proteinExistence type="predicted"/>
<dbReference type="Pfam" id="PF18962">
    <property type="entry name" value="Por_Secre_tail"/>
    <property type="match status" value="1"/>
</dbReference>
<dbReference type="Pfam" id="PF20243">
    <property type="entry name" value="MbnP"/>
    <property type="match status" value="1"/>
</dbReference>
<name>F2IIP5_FLUTR</name>
<keyword evidence="1 2" id="KW-0732">Signal</keyword>
<reference evidence="5 6" key="1">
    <citation type="journal article" date="2011" name="Stand. Genomic Sci.">
        <title>Complete genome sequence of the gliding freshwater bacterium Fluviicola taffensis type strain (RW262).</title>
        <authorList>
            <person name="Woyke T."/>
            <person name="Chertkov O."/>
            <person name="Lapidus A."/>
            <person name="Nolan M."/>
            <person name="Lucas S."/>
            <person name="Del Rio T.G."/>
            <person name="Tice H."/>
            <person name="Cheng J.F."/>
            <person name="Tapia R."/>
            <person name="Han C."/>
            <person name="Goodwin L."/>
            <person name="Pitluck S."/>
            <person name="Liolios K."/>
            <person name="Pagani I."/>
            <person name="Ivanova N."/>
            <person name="Huntemann M."/>
            <person name="Mavromatis K."/>
            <person name="Mikhailova N."/>
            <person name="Pati A."/>
            <person name="Chen A."/>
            <person name="Palaniappan K."/>
            <person name="Land M."/>
            <person name="Hauser L."/>
            <person name="Brambilla E.M."/>
            <person name="Rohde M."/>
            <person name="Mwirichia R."/>
            <person name="Sikorski J."/>
            <person name="Tindall B.J."/>
            <person name="Goker M."/>
            <person name="Bristow J."/>
            <person name="Eisen J.A."/>
            <person name="Markowitz V."/>
            <person name="Hugenholtz P."/>
            <person name="Klenk H.P."/>
            <person name="Kyrpides N.C."/>
        </authorList>
    </citation>
    <scope>NUCLEOTIDE SEQUENCE [LARGE SCALE GENOMIC DNA]</scope>
    <source>
        <strain evidence="6">DSM 16823 / RW262 / RW262</strain>
    </source>
</reference>
<dbReference type="OrthoDB" id="1422031at2"/>